<protein>
    <submittedName>
        <fullName evidence="6">Uncharacterized protein LOC111604151</fullName>
    </submittedName>
</protein>
<keyword evidence="3" id="KW-0812">Transmembrane</keyword>
<evidence type="ECO:0000256" key="3">
    <source>
        <dbReference type="SAM" id="Phobius"/>
    </source>
</evidence>
<feature type="transmembrane region" description="Helical" evidence="3">
    <location>
        <begin position="97"/>
        <end position="118"/>
    </location>
</feature>
<dbReference type="AlphaFoldDB" id="A0A6J1MFN4"/>
<dbReference type="SUPFAM" id="SSF53032">
    <property type="entry name" value="tRNA-intron endonuclease catalytic domain-like"/>
    <property type="match status" value="1"/>
</dbReference>
<dbReference type="GeneID" id="111604151"/>
<dbReference type="InterPro" id="IPR018593">
    <property type="entry name" value="tRNA-endonuc_su_Sen15"/>
</dbReference>
<evidence type="ECO:0000313" key="6">
    <source>
        <dbReference type="RefSeq" id="XP_023177843.2"/>
    </source>
</evidence>
<evidence type="ECO:0000256" key="1">
    <source>
        <dbReference type="ARBA" id="ARBA00006091"/>
    </source>
</evidence>
<dbReference type="KEGG" id="dhe:111604151"/>
<dbReference type="Proteomes" id="UP000504633">
    <property type="component" value="Unplaced"/>
</dbReference>
<dbReference type="Pfam" id="PF09631">
    <property type="entry name" value="Sen15"/>
    <property type="match status" value="1"/>
</dbReference>
<dbReference type="Gene3D" id="3.40.1350.10">
    <property type="match status" value="1"/>
</dbReference>
<dbReference type="GO" id="GO:0006388">
    <property type="term" value="P:tRNA splicing, via endonucleolytic cleavage and ligation"/>
    <property type="evidence" value="ECO:0007669"/>
    <property type="project" value="InterPro"/>
</dbReference>
<keyword evidence="2" id="KW-0819">tRNA processing</keyword>
<dbReference type="InterPro" id="IPR011856">
    <property type="entry name" value="tRNA_endonuc-like_dom_sf"/>
</dbReference>
<evidence type="ECO:0000256" key="2">
    <source>
        <dbReference type="ARBA" id="ARBA00022694"/>
    </source>
</evidence>
<accession>A0A6J1MFN4</accession>
<feature type="domain" description="tRNA-splicing endonuclease subunit Sen15" evidence="4">
    <location>
        <begin position="36"/>
        <end position="122"/>
    </location>
</feature>
<dbReference type="GO" id="GO:0005634">
    <property type="term" value="C:nucleus"/>
    <property type="evidence" value="ECO:0007669"/>
    <property type="project" value="UniProtKB-ARBA"/>
</dbReference>
<evidence type="ECO:0000313" key="5">
    <source>
        <dbReference type="Proteomes" id="UP000504633"/>
    </source>
</evidence>
<dbReference type="RefSeq" id="XP_023177843.2">
    <property type="nucleotide sequence ID" value="XM_023322075.2"/>
</dbReference>
<comment type="similarity">
    <text evidence="1">Belongs to the SEN15 family.</text>
</comment>
<name>A0A6J1MFN4_DROHY</name>
<dbReference type="CTD" id="116461"/>
<gene>
    <name evidence="6" type="primary">LOC111604151</name>
</gene>
<keyword evidence="3" id="KW-0472">Membrane</keyword>
<dbReference type="OMA" id="FYWSAQN"/>
<keyword evidence="5" id="KW-1185">Reference proteome</keyword>
<proteinExistence type="inferred from homology"/>
<evidence type="ECO:0000259" key="4">
    <source>
        <dbReference type="Pfam" id="PF09631"/>
    </source>
</evidence>
<dbReference type="InterPro" id="IPR036167">
    <property type="entry name" value="tRNA_intron_Endo_cat-like_sf"/>
</dbReference>
<reference evidence="6" key="1">
    <citation type="submission" date="2025-08" db="UniProtKB">
        <authorList>
            <consortium name="RefSeq"/>
        </authorList>
    </citation>
    <scope>IDENTIFICATION</scope>
    <source>
        <strain evidence="6">15085-1641.00</strain>
        <tissue evidence="6">Whole body</tissue>
    </source>
</reference>
<keyword evidence="3" id="KW-1133">Transmembrane helix</keyword>
<sequence>MSSIFSKSCVFISETIMNLDAIFPDLSGLKRALAKLVYKDLSKNERLCAIEPKFEPSCGVFYWSAQNVEQQNLVAYFPVEHAKDLDFELIRKMQALLLNYVIIMAIVDNTGNILYYQMSEGLGESVI</sequence>
<organism evidence="5 6">
    <name type="scientific">Drosophila hydei</name>
    <name type="common">Fruit fly</name>
    <dbReference type="NCBI Taxonomy" id="7224"/>
    <lineage>
        <taxon>Eukaryota</taxon>
        <taxon>Metazoa</taxon>
        <taxon>Ecdysozoa</taxon>
        <taxon>Arthropoda</taxon>
        <taxon>Hexapoda</taxon>
        <taxon>Insecta</taxon>
        <taxon>Pterygota</taxon>
        <taxon>Neoptera</taxon>
        <taxon>Endopterygota</taxon>
        <taxon>Diptera</taxon>
        <taxon>Brachycera</taxon>
        <taxon>Muscomorpha</taxon>
        <taxon>Ephydroidea</taxon>
        <taxon>Drosophilidae</taxon>
        <taxon>Drosophila</taxon>
    </lineage>
</organism>
<dbReference type="OrthoDB" id="10002170at2759"/>
<dbReference type="GO" id="GO:0003676">
    <property type="term" value="F:nucleic acid binding"/>
    <property type="evidence" value="ECO:0007669"/>
    <property type="project" value="InterPro"/>
</dbReference>